<dbReference type="Proteomes" id="UP000663881">
    <property type="component" value="Unassembled WGS sequence"/>
</dbReference>
<dbReference type="EMBL" id="CAJNON010000969">
    <property type="protein sequence ID" value="CAF1410793.1"/>
    <property type="molecule type" value="Genomic_DNA"/>
</dbReference>
<protein>
    <submittedName>
        <fullName evidence="3">Uncharacterized protein</fullName>
    </submittedName>
</protein>
<reference evidence="3" key="1">
    <citation type="submission" date="2021-02" db="EMBL/GenBank/DDBJ databases">
        <authorList>
            <person name="Nowell W R."/>
        </authorList>
    </citation>
    <scope>NUCLEOTIDE SEQUENCE</scope>
</reference>
<dbReference type="AlphaFoldDB" id="A0A818L800"/>
<dbReference type="EMBL" id="CAJOAY010000178">
    <property type="protein sequence ID" value="CAF3572805.1"/>
    <property type="molecule type" value="Genomic_DNA"/>
</dbReference>
<evidence type="ECO:0000256" key="1">
    <source>
        <dbReference type="SAM" id="MobiDB-lite"/>
    </source>
</evidence>
<dbReference type="Proteomes" id="UP000663891">
    <property type="component" value="Unassembled WGS sequence"/>
</dbReference>
<evidence type="ECO:0000313" key="3">
    <source>
        <dbReference type="EMBL" id="CAF3572805.1"/>
    </source>
</evidence>
<feature type="compositionally biased region" description="Low complexity" evidence="1">
    <location>
        <begin position="51"/>
        <end position="69"/>
    </location>
</feature>
<accession>A0A818L800</accession>
<proteinExistence type="predicted"/>
<evidence type="ECO:0000313" key="2">
    <source>
        <dbReference type="EMBL" id="CAF1410793.1"/>
    </source>
</evidence>
<evidence type="ECO:0000313" key="4">
    <source>
        <dbReference type="Proteomes" id="UP000663881"/>
    </source>
</evidence>
<gene>
    <name evidence="3" type="ORF">OKA104_LOCUS5190</name>
    <name evidence="2" type="ORF">VCS650_LOCUS37096</name>
</gene>
<name>A0A818L800_9BILA</name>
<comment type="caution">
    <text evidence="3">The sequence shown here is derived from an EMBL/GenBank/DDBJ whole genome shotgun (WGS) entry which is preliminary data.</text>
</comment>
<feature type="region of interest" description="Disordered" evidence="1">
    <location>
        <begin position="51"/>
        <end position="73"/>
    </location>
</feature>
<organism evidence="3 4">
    <name type="scientific">Adineta steineri</name>
    <dbReference type="NCBI Taxonomy" id="433720"/>
    <lineage>
        <taxon>Eukaryota</taxon>
        <taxon>Metazoa</taxon>
        <taxon>Spiralia</taxon>
        <taxon>Gnathifera</taxon>
        <taxon>Rotifera</taxon>
        <taxon>Eurotatoria</taxon>
        <taxon>Bdelloidea</taxon>
        <taxon>Adinetida</taxon>
        <taxon>Adinetidae</taxon>
        <taxon>Adineta</taxon>
    </lineage>
</organism>
<dbReference type="OrthoDB" id="10016581at2759"/>
<sequence>MEQQLNRDTSFDNSYPDEMLNLANNQIDEVMSSALHSLTRILSSPCISLTTTTTTASSSPSSPFRNPSTISTPNCSLQPNVTIRCRSSSRNNRREREVPFHHTIPRCSLPATKNDLVQYHQSHVLTSQKINHTRCRSSHNVNRTFDIQYSFSLNKPWLTQIDKERHNLISIQNFANELIEHSIRTALLQIDYQNITDESTSIYDDDTSCVLFDCSPSYVPIERFQIINTYIDQFVHLTIKQSIEDITFSNDHSIEHLSNRLTENVISDALLILTNDEANSSTLILTDDEKNSRKSKRRSTGNIRLINNENNESQPSLFQQIRHRSSSALRSLSTNHIKRDTVDSIVNNLTQQIYIDSFDELRRILTKNDGI</sequence>